<feature type="transmembrane region" description="Helical" evidence="1">
    <location>
        <begin position="57"/>
        <end position="79"/>
    </location>
</feature>
<reference evidence="3 4" key="1">
    <citation type="submission" date="2023-08" db="EMBL/GenBank/DDBJ databases">
        <title>A Necator americanus chromosomal reference genome.</title>
        <authorList>
            <person name="Ilik V."/>
            <person name="Petrzelkova K.J."/>
            <person name="Pardy F."/>
            <person name="Fuh T."/>
            <person name="Niatou-Singa F.S."/>
            <person name="Gouil Q."/>
            <person name="Baker L."/>
            <person name="Ritchie M.E."/>
            <person name="Jex A.R."/>
            <person name="Gazzola D."/>
            <person name="Li H."/>
            <person name="Toshio Fujiwara R."/>
            <person name="Zhan B."/>
            <person name="Aroian R.V."/>
            <person name="Pafco B."/>
            <person name="Schwarz E.M."/>
        </authorList>
    </citation>
    <scope>NUCLEOTIDE SEQUENCE [LARGE SCALE GENOMIC DNA]</scope>
    <source>
        <strain evidence="3 4">Aroian</strain>
        <tissue evidence="3">Whole animal</tissue>
    </source>
</reference>
<evidence type="ECO:0000259" key="2">
    <source>
        <dbReference type="Pfam" id="PF00149"/>
    </source>
</evidence>
<dbReference type="SUPFAM" id="SSF56300">
    <property type="entry name" value="Metallo-dependent phosphatases"/>
    <property type="match status" value="1"/>
</dbReference>
<dbReference type="CDD" id="cd07385">
    <property type="entry name" value="MPP_YkuE_C"/>
    <property type="match status" value="1"/>
</dbReference>
<feature type="domain" description="Calcineurin-like phosphoesterase" evidence="2">
    <location>
        <begin position="229"/>
        <end position="397"/>
    </location>
</feature>
<feature type="transmembrane region" description="Helical" evidence="1">
    <location>
        <begin position="125"/>
        <end position="155"/>
    </location>
</feature>
<evidence type="ECO:0000313" key="4">
    <source>
        <dbReference type="Proteomes" id="UP001303046"/>
    </source>
</evidence>
<gene>
    <name evidence="3" type="primary">Necator_chrI.g993</name>
    <name evidence="3" type="ORF">RB195_004869</name>
</gene>
<keyword evidence="1" id="KW-0472">Membrane</keyword>
<dbReference type="PANTHER" id="PTHR31302">
    <property type="entry name" value="TRANSMEMBRANE PROTEIN WITH METALLOPHOSPHOESTERASE DOMAIN-RELATED"/>
    <property type="match status" value="1"/>
</dbReference>
<protein>
    <recommendedName>
        <fullName evidence="2">Calcineurin-like phosphoesterase domain-containing protein</fullName>
    </recommendedName>
</protein>
<dbReference type="EMBL" id="JAVFWL010000001">
    <property type="protein sequence ID" value="KAK6726819.1"/>
    <property type="molecule type" value="Genomic_DNA"/>
</dbReference>
<proteinExistence type="predicted"/>
<keyword evidence="4" id="KW-1185">Reference proteome</keyword>
<dbReference type="InterPro" id="IPR004843">
    <property type="entry name" value="Calcineurin-like_PHP"/>
</dbReference>
<comment type="caution">
    <text evidence="3">The sequence shown here is derived from an EMBL/GenBank/DDBJ whole genome shotgun (WGS) entry which is preliminary data.</text>
</comment>
<dbReference type="InterPro" id="IPR029052">
    <property type="entry name" value="Metallo-depent_PP-like"/>
</dbReference>
<name>A0ABR1BK25_NECAM</name>
<organism evidence="3 4">
    <name type="scientific">Necator americanus</name>
    <name type="common">Human hookworm</name>
    <dbReference type="NCBI Taxonomy" id="51031"/>
    <lineage>
        <taxon>Eukaryota</taxon>
        <taxon>Metazoa</taxon>
        <taxon>Ecdysozoa</taxon>
        <taxon>Nematoda</taxon>
        <taxon>Chromadorea</taxon>
        <taxon>Rhabditida</taxon>
        <taxon>Rhabditina</taxon>
        <taxon>Rhabditomorpha</taxon>
        <taxon>Strongyloidea</taxon>
        <taxon>Ancylostomatidae</taxon>
        <taxon>Bunostominae</taxon>
        <taxon>Necator</taxon>
    </lineage>
</organism>
<accession>A0ABR1BK25</accession>
<sequence>MEFLMEMPATYDACHSVKKCIIFVLVLGFLLVKKLTASWVEAGVEYEAGNRRRLISIIRMECLLTLCNFFIYCQLMAYYDENGLVKCDRRLLARNRDRASKLLIVFMFLSQMVYFLYVAPYTFQYLFFDVCALISGIWTNLLGFVLGFFLINCLIQLLDRIQMTKFIVEKIYSIRYIGPIISDRKLQIKVALVVTAVMSALMWYSSDKIVVKEVTIPVQDFSGAEGGVRIALVSDVHTGASVYTQQIEMVVDTLYDLDVDVVALVGDLVDGPVEKIGDRVTPLWRLAQKFPTYFVSGNHEYYYGDVRKWFHLYRSHHIRVLDNACEMFKNICIIGVNDIASEYSGIHGHHMNLSTAMENCTVRSSRVVLAHNPASVLEFSKNDLEKVDVVLSGHTHAAQYYVLVPLIFQVLPYFHGLYDLPYGHGKLFVSAGTLYQGAPMKMLRMSEIWIVNLVRKTA</sequence>
<feature type="transmembrane region" description="Helical" evidence="1">
    <location>
        <begin position="20"/>
        <end position="37"/>
    </location>
</feature>
<dbReference type="InterPro" id="IPR051158">
    <property type="entry name" value="Metallophosphoesterase_sf"/>
</dbReference>
<dbReference type="Pfam" id="PF00149">
    <property type="entry name" value="Metallophos"/>
    <property type="match status" value="1"/>
</dbReference>
<evidence type="ECO:0000313" key="3">
    <source>
        <dbReference type="EMBL" id="KAK6726819.1"/>
    </source>
</evidence>
<dbReference type="Gene3D" id="3.60.21.10">
    <property type="match status" value="1"/>
</dbReference>
<evidence type="ECO:0000256" key="1">
    <source>
        <dbReference type="SAM" id="Phobius"/>
    </source>
</evidence>
<feature type="transmembrane region" description="Helical" evidence="1">
    <location>
        <begin position="100"/>
        <end position="119"/>
    </location>
</feature>
<keyword evidence="1" id="KW-1133">Transmembrane helix</keyword>
<dbReference type="Proteomes" id="UP001303046">
    <property type="component" value="Unassembled WGS sequence"/>
</dbReference>
<keyword evidence="1" id="KW-0812">Transmembrane</keyword>
<dbReference type="PANTHER" id="PTHR31302:SF30">
    <property type="entry name" value="CALCINEURIN-LIKE PHOSPHOESTERASE DOMAIN-CONTAINING PROTEIN"/>
    <property type="match status" value="1"/>
</dbReference>